<proteinExistence type="predicted"/>
<dbReference type="AlphaFoldDB" id="A0A1T4Q7C0"/>
<dbReference type="STRING" id="115783.SAMN02745119_02273"/>
<dbReference type="EMBL" id="FUWR01000012">
    <property type="protein sequence ID" value="SJZ99584.1"/>
    <property type="molecule type" value="Genomic_DNA"/>
</dbReference>
<evidence type="ECO:0000313" key="2">
    <source>
        <dbReference type="Proteomes" id="UP000190102"/>
    </source>
</evidence>
<evidence type="ECO:0000313" key="1">
    <source>
        <dbReference type="EMBL" id="SJZ99584.1"/>
    </source>
</evidence>
<keyword evidence="2" id="KW-1185">Reference proteome</keyword>
<accession>A0A1T4Q7C0</accession>
<dbReference type="Proteomes" id="UP000190102">
    <property type="component" value="Unassembled WGS sequence"/>
</dbReference>
<name>A0A1T4Q7C0_9BACT</name>
<gene>
    <name evidence="1" type="ORF">SAMN02745119_02273</name>
</gene>
<protein>
    <submittedName>
        <fullName evidence="1">Uncharacterized protein</fullName>
    </submittedName>
</protein>
<dbReference type="OrthoDB" id="5402390at2"/>
<sequence length="60" mass="6826">MKQCSICGAEYDENAEISSVFHEAGEWLAEEVWQDAGELCPRCLENRAQLAMMYAHDCNQ</sequence>
<organism evidence="1 2">
    <name type="scientific">Trichlorobacter thiogenes</name>
    <dbReference type="NCBI Taxonomy" id="115783"/>
    <lineage>
        <taxon>Bacteria</taxon>
        <taxon>Pseudomonadati</taxon>
        <taxon>Thermodesulfobacteriota</taxon>
        <taxon>Desulfuromonadia</taxon>
        <taxon>Geobacterales</taxon>
        <taxon>Geobacteraceae</taxon>
        <taxon>Trichlorobacter</taxon>
    </lineage>
</organism>
<reference evidence="2" key="1">
    <citation type="submission" date="2017-02" db="EMBL/GenBank/DDBJ databases">
        <authorList>
            <person name="Varghese N."/>
            <person name="Submissions S."/>
        </authorList>
    </citation>
    <scope>NUCLEOTIDE SEQUENCE [LARGE SCALE GENOMIC DNA]</scope>
    <source>
        <strain evidence="2">ATCC BAA-34</strain>
    </source>
</reference>
<dbReference type="RefSeq" id="WP_078790545.1">
    <property type="nucleotide sequence ID" value="NZ_FUWR01000012.1"/>
</dbReference>